<evidence type="ECO:0000256" key="12">
    <source>
        <dbReference type="ARBA" id="ARBA00022967"/>
    </source>
</evidence>
<dbReference type="Pfam" id="PF04207">
    <property type="entry name" value="MtrD"/>
    <property type="match status" value="1"/>
</dbReference>
<evidence type="ECO:0000313" key="22">
    <source>
        <dbReference type="Proteomes" id="UP000053961"/>
    </source>
</evidence>
<evidence type="ECO:0000256" key="17">
    <source>
        <dbReference type="ARBA" id="ARBA00044880"/>
    </source>
</evidence>
<dbReference type="EC" id="7.2.1.4" evidence="18 19"/>
<dbReference type="AlphaFoldDB" id="A0A101FVE0"/>
<dbReference type="GO" id="GO:0012506">
    <property type="term" value="C:vesicle membrane"/>
    <property type="evidence" value="ECO:0007669"/>
    <property type="project" value="InterPro"/>
</dbReference>
<evidence type="ECO:0000313" key="21">
    <source>
        <dbReference type="EMBL" id="KUK97501.1"/>
    </source>
</evidence>
<evidence type="ECO:0000256" key="16">
    <source>
        <dbReference type="ARBA" id="ARBA00029820"/>
    </source>
</evidence>
<evidence type="ECO:0000256" key="4">
    <source>
        <dbReference type="ARBA" id="ARBA00008822"/>
    </source>
</evidence>
<evidence type="ECO:0000256" key="1">
    <source>
        <dbReference type="ARBA" id="ARBA00002533"/>
    </source>
</evidence>
<keyword evidence="11 19" id="KW-0812">Transmembrane</keyword>
<sequence>MIAFDANMLLYIIEIVIGGLLVGVGVHFVPVGGAPAAMAQATGVGTGTVQLAAGSGLTGLLSAGLMMSVTDNMLMIVISGAVGAMIMIDATMIVGNWVYIYGVGVPPCSAKVDYDPITKEPQPPYISPGTVGHGIPTVSFVSGTIGGLLGGAGGSLIYYALMSINGNPGLSGFFAIGIFVVNAVVASYNIQGTIEGFHDPKFKRVPRAVQVCLVASLVIGIFAVLITGGA</sequence>
<keyword evidence="13 19" id="KW-1133">Transmembrane helix</keyword>
<dbReference type="GO" id="GO:0032259">
    <property type="term" value="P:methylation"/>
    <property type="evidence" value="ECO:0007669"/>
    <property type="project" value="UniProtKB-KW"/>
</dbReference>
<evidence type="ECO:0000256" key="7">
    <source>
        <dbReference type="ARBA" id="ARBA00022475"/>
    </source>
</evidence>
<evidence type="ECO:0000256" key="5">
    <source>
        <dbReference type="ARBA" id="ARBA00011616"/>
    </source>
</evidence>
<comment type="catalytic activity">
    <reaction evidence="17 19">
        <text>5-methyl-5,6,7,8-tetrahydromethanopterin + coenzyme M + 2 Na(+)(in) = 5,6,7,8-tetrahydromethanopterin + methyl-coenzyme M + 2 Na(+)(out)</text>
        <dbReference type="Rhea" id="RHEA:53492"/>
        <dbReference type="ChEBI" id="CHEBI:29101"/>
        <dbReference type="ChEBI" id="CHEBI:58103"/>
        <dbReference type="ChEBI" id="CHEBI:58116"/>
        <dbReference type="ChEBI" id="CHEBI:58286"/>
        <dbReference type="ChEBI" id="CHEBI:58319"/>
        <dbReference type="EC" id="7.2.1.4"/>
    </reaction>
</comment>
<evidence type="ECO:0000313" key="23">
    <source>
        <dbReference type="Proteomes" id="UP000057043"/>
    </source>
</evidence>
<protein>
    <recommendedName>
        <fullName evidence="6 19">Tetrahydromethanopterin S-methyltransferase subunit D</fullName>
        <ecNumber evidence="18 19">7.2.1.4</ecNumber>
    </recommendedName>
    <alternativeName>
        <fullName evidence="16 19">N5-methyltetrahydromethanopterin--coenzyme M methyltransferase subunit D</fullName>
    </alternativeName>
</protein>
<evidence type="ECO:0000256" key="3">
    <source>
        <dbReference type="ARBA" id="ARBA00004839"/>
    </source>
</evidence>
<evidence type="ECO:0000256" key="6">
    <source>
        <dbReference type="ARBA" id="ARBA00015129"/>
    </source>
</evidence>
<dbReference type="HAMAP" id="MF_01097">
    <property type="entry name" value="MtrD"/>
    <property type="match status" value="1"/>
</dbReference>
<dbReference type="GO" id="GO:0005886">
    <property type="term" value="C:plasma membrane"/>
    <property type="evidence" value="ECO:0007669"/>
    <property type="project" value="UniProtKB-SubCell"/>
</dbReference>
<dbReference type="GO" id="GO:0019386">
    <property type="term" value="P:methanogenesis, from carbon dioxide"/>
    <property type="evidence" value="ECO:0007669"/>
    <property type="project" value="UniProtKB-UniRule"/>
</dbReference>
<feature type="transmembrane region" description="Helical" evidence="19">
    <location>
        <begin position="140"/>
        <end position="161"/>
    </location>
</feature>
<feature type="transmembrane region" description="Helical" evidence="19">
    <location>
        <begin position="208"/>
        <end position="228"/>
    </location>
</feature>
<comment type="pathway">
    <text evidence="3 19">One-carbon metabolism; methanogenesis from CO(2); methyl-coenzyme M from 5,10-methylene-5,6,7,8-tetrahydromethanopterin: step 2/2.</text>
</comment>
<comment type="subcellular location">
    <subcellularLocation>
        <location evidence="2 19">Cell membrane</location>
        <topology evidence="2 19">Multi-pass membrane protein</topology>
    </subcellularLocation>
</comment>
<reference evidence="21" key="1">
    <citation type="journal article" date="2015" name="MBio">
        <title>Genome-resolved metagenomic analysis reveals roles for candidate phyla and other microbial community members in biogeochemical transformations in oil reservoirs.</title>
        <authorList>
            <person name="Hu P."/>
            <person name="Tom L."/>
            <person name="Singh A."/>
            <person name="Thomas B.C."/>
            <person name="Baker B.J."/>
            <person name="Piceno Y.M."/>
            <person name="Andersen G.L."/>
            <person name="Banfield J.F."/>
        </authorList>
    </citation>
    <scope>NUCLEOTIDE SEQUENCE [LARGE SCALE GENOMIC DNA]</scope>
    <source>
        <strain evidence="21">56_747</strain>
    </source>
</reference>
<evidence type="ECO:0000256" key="15">
    <source>
        <dbReference type="ARBA" id="ARBA00023136"/>
    </source>
</evidence>
<evidence type="ECO:0000256" key="2">
    <source>
        <dbReference type="ARBA" id="ARBA00004651"/>
    </source>
</evidence>
<dbReference type="Proteomes" id="UP000057043">
    <property type="component" value="Unassembled WGS sequence"/>
</dbReference>
<name>A0A101FVE0_9EURY</name>
<feature type="transmembrane region" description="Helical" evidence="19">
    <location>
        <begin position="49"/>
        <end position="67"/>
    </location>
</feature>
<proteinExistence type="inferred from homology"/>
<dbReference type="EMBL" id="LGFT01000007">
    <property type="protein sequence ID" value="KUK45196.1"/>
    <property type="molecule type" value="Genomic_DNA"/>
</dbReference>
<evidence type="ECO:0000256" key="14">
    <source>
        <dbReference type="ARBA" id="ARBA00022994"/>
    </source>
</evidence>
<feature type="transmembrane region" description="Helical" evidence="19">
    <location>
        <begin position="9"/>
        <end position="29"/>
    </location>
</feature>
<dbReference type="GO" id="GO:0030269">
    <property type="term" value="F:tetrahydromethanopterin S-methyltransferase activity"/>
    <property type="evidence" value="ECO:0007669"/>
    <property type="project" value="UniProtKB-UniRule"/>
</dbReference>
<dbReference type="EMBL" id="LGHB01000002">
    <property type="protein sequence ID" value="KUK97501.1"/>
    <property type="molecule type" value="Genomic_DNA"/>
</dbReference>
<keyword evidence="9 19" id="KW-0489">Methyltransferase</keyword>
<keyword evidence="8 19" id="KW-0554">One-carbon metabolism</keyword>
<dbReference type="GO" id="GO:0006730">
    <property type="term" value="P:one-carbon metabolic process"/>
    <property type="evidence" value="ECO:0007669"/>
    <property type="project" value="UniProtKB-UniRule"/>
</dbReference>
<evidence type="ECO:0000256" key="13">
    <source>
        <dbReference type="ARBA" id="ARBA00022989"/>
    </source>
</evidence>
<evidence type="ECO:0000256" key="11">
    <source>
        <dbReference type="ARBA" id="ARBA00022692"/>
    </source>
</evidence>
<reference evidence="22 23" key="2">
    <citation type="journal article" date="2015" name="MBio">
        <title>Genome-Resolved Metagenomic Analysis Reveals Roles for Candidate Phyla and Other Microbial Community Members in Biogeochemical Transformations in Oil Reservoirs.</title>
        <authorList>
            <person name="Hu P."/>
            <person name="Tom L."/>
            <person name="Singh A."/>
            <person name="Thomas B.C."/>
            <person name="Baker B.J."/>
            <person name="Piceno Y.M."/>
            <person name="Andersen G.L."/>
            <person name="Banfield J.F."/>
        </authorList>
    </citation>
    <scope>NUCLEOTIDE SEQUENCE [LARGE SCALE GENOMIC DNA]</scope>
    <source>
        <strain evidence="20">57_489</strain>
    </source>
</reference>
<keyword evidence="15 19" id="KW-0472">Membrane</keyword>
<gene>
    <name evidence="19" type="primary">mtrD</name>
    <name evidence="20" type="ORF">XD72_0445</name>
    <name evidence="21" type="ORF">XE07_0331</name>
</gene>
<dbReference type="InterPro" id="IPR005779">
    <property type="entry name" value="MeTrfase_D"/>
</dbReference>
<dbReference type="UniPathway" id="UPA00640">
    <property type="reaction ID" value="UER00698"/>
</dbReference>
<evidence type="ECO:0000313" key="20">
    <source>
        <dbReference type="EMBL" id="KUK45196.1"/>
    </source>
</evidence>
<dbReference type="GO" id="GO:0005737">
    <property type="term" value="C:cytoplasm"/>
    <property type="evidence" value="ECO:0007669"/>
    <property type="project" value="InterPro"/>
</dbReference>
<keyword evidence="12 19" id="KW-1278">Translocase</keyword>
<comment type="caution">
    <text evidence="20">The sequence shown here is derived from an EMBL/GenBank/DDBJ whole genome shotgun (WGS) entry which is preliminary data.</text>
</comment>
<dbReference type="PATRIC" id="fig|301375.6.peg.1898"/>
<feature type="transmembrane region" description="Helical" evidence="19">
    <location>
        <begin position="74"/>
        <end position="100"/>
    </location>
</feature>
<comment type="subunit">
    <text evidence="5 19">The complex is composed of 8 subunits; MtrA, MtrB, MtrC, MtrD, MtrE, MtrF, MtrG and MtrH.</text>
</comment>
<keyword evidence="14 19" id="KW-0484">Methanogenesis</keyword>
<organism evidence="20 23">
    <name type="scientific">Methanothrix harundinacea</name>
    <dbReference type="NCBI Taxonomy" id="301375"/>
    <lineage>
        <taxon>Archaea</taxon>
        <taxon>Methanobacteriati</taxon>
        <taxon>Methanobacteriota</taxon>
        <taxon>Stenosarchaea group</taxon>
        <taxon>Methanomicrobia</taxon>
        <taxon>Methanotrichales</taxon>
        <taxon>Methanotrichaceae</taxon>
        <taxon>Methanothrix</taxon>
    </lineage>
</organism>
<comment type="similarity">
    <text evidence="4 19">Belongs to the MtrD family.</text>
</comment>
<dbReference type="PIRSF" id="PIRSF016552">
    <property type="entry name" value="MtrD"/>
    <property type="match status" value="1"/>
</dbReference>
<accession>A0A101FVE0</accession>
<comment type="function">
    <text evidence="1 19">Part of a complex that catalyzes the formation of methyl-coenzyme M and tetrahydromethanopterin from coenzyme M and methyl-tetrahydromethanopterin. This is an energy-conserving, sodium-ion translocating step.</text>
</comment>
<dbReference type="Proteomes" id="UP000053961">
    <property type="component" value="Unassembled WGS sequence"/>
</dbReference>
<evidence type="ECO:0000256" key="8">
    <source>
        <dbReference type="ARBA" id="ARBA00022563"/>
    </source>
</evidence>
<keyword evidence="7 19" id="KW-1003">Cell membrane</keyword>
<feature type="transmembrane region" description="Helical" evidence="19">
    <location>
        <begin position="168"/>
        <end position="188"/>
    </location>
</feature>
<dbReference type="NCBIfam" id="TIGR01112">
    <property type="entry name" value="mtrD"/>
    <property type="match status" value="1"/>
</dbReference>
<evidence type="ECO:0000256" key="19">
    <source>
        <dbReference type="HAMAP-Rule" id="MF_01097"/>
    </source>
</evidence>
<evidence type="ECO:0000256" key="18">
    <source>
        <dbReference type="ARBA" id="ARBA00044970"/>
    </source>
</evidence>
<keyword evidence="10 19" id="KW-0808">Transferase</keyword>
<evidence type="ECO:0000256" key="10">
    <source>
        <dbReference type="ARBA" id="ARBA00022679"/>
    </source>
</evidence>
<evidence type="ECO:0000256" key="9">
    <source>
        <dbReference type="ARBA" id="ARBA00022603"/>
    </source>
</evidence>